<evidence type="ECO:0000256" key="1">
    <source>
        <dbReference type="SAM" id="MobiDB-lite"/>
    </source>
</evidence>
<dbReference type="Proteomes" id="UP000628775">
    <property type="component" value="Unassembled WGS sequence"/>
</dbReference>
<feature type="compositionally biased region" description="Basic residues" evidence="1">
    <location>
        <begin position="64"/>
        <end position="80"/>
    </location>
</feature>
<organism evidence="2 3">
    <name type="scientific">Pullulanibacillus camelliae</name>
    <dbReference type="NCBI Taxonomy" id="1707096"/>
    <lineage>
        <taxon>Bacteria</taxon>
        <taxon>Bacillati</taxon>
        <taxon>Bacillota</taxon>
        <taxon>Bacilli</taxon>
        <taxon>Bacillales</taxon>
        <taxon>Sporolactobacillaceae</taxon>
        <taxon>Pullulanibacillus</taxon>
    </lineage>
</organism>
<gene>
    <name evidence="2" type="ORF">GCM10011391_13250</name>
</gene>
<protein>
    <recommendedName>
        <fullName evidence="4">Fur-regulated basic protein FbpA</fullName>
    </recommendedName>
</protein>
<proteinExistence type="predicted"/>
<comment type="caution">
    <text evidence="2">The sequence shown here is derived from an EMBL/GenBank/DDBJ whole genome shotgun (WGS) entry which is preliminary data.</text>
</comment>
<dbReference type="Pfam" id="PF13076">
    <property type="entry name" value="Fur_reg_FbpA"/>
    <property type="match status" value="1"/>
</dbReference>
<dbReference type="InterPro" id="IPR025072">
    <property type="entry name" value="Fur_reg_FbpA"/>
</dbReference>
<sequence>MQLQESMESKKEELVNKLISFNVFKIKQKQLFELSLEQLEHAYDKIVGAAHPHSGVGAIQWTNKTKRRRQARRHPIRSHD</sequence>
<dbReference type="AlphaFoldDB" id="A0A8J2VP31"/>
<dbReference type="EMBL" id="BMIR01000004">
    <property type="protein sequence ID" value="GGE35831.1"/>
    <property type="molecule type" value="Genomic_DNA"/>
</dbReference>
<evidence type="ECO:0000313" key="3">
    <source>
        <dbReference type="Proteomes" id="UP000628775"/>
    </source>
</evidence>
<name>A0A8J2VP31_9BACL</name>
<keyword evidence="3" id="KW-1185">Reference proteome</keyword>
<reference evidence="2" key="1">
    <citation type="journal article" date="2014" name="Int. J. Syst. Evol. Microbiol.">
        <title>Complete genome sequence of Corynebacterium casei LMG S-19264T (=DSM 44701T), isolated from a smear-ripened cheese.</title>
        <authorList>
            <consortium name="US DOE Joint Genome Institute (JGI-PGF)"/>
            <person name="Walter F."/>
            <person name="Albersmeier A."/>
            <person name="Kalinowski J."/>
            <person name="Ruckert C."/>
        </authorList>
    </citation>
    <scope>NUCLEOTIDE SEQUENCE</scope>
    <source>
        <strain evidence="2">CGMCC 1.15371</strain>
    </source>
</reference>
<feature type="region of interest" description="Disordered" evidence="1">
    <location>
        <begin position="57"/>
        <end position="80"/>
    </location>
</feature>
<evidence type="ECO:0000313" key="2">
    <source>
        <dbReference type="EMBL" id="GGE35831.1"/>
    </source>
</evidence>
<accession>A0A8J2VP31</accession>
<reference evidence="2" key="2">
    <citation type="submission" date="2020-09" db="EMBL/GenBank/DDBJ databases">
        <authorList>
            <person name="Sun Q."/>
            <person name="Zhou Y."/>
        </authorList>
    </citation>
    <scope>NUCLEOTIDE SEQUENCE</scope>
    <source>
        <strain evidence="2">CGMCC 1.15371</strain>
    </source>
</reference>
<dbReference type="RefSeq" id="WP_188691019.1">
    <property type="nucleotide sequence ID" value="NZ_BMIR01000004.1"/>
</dbReference>
<evidence type="ECO:0008006" key="4">
    <source>
        <dbReference type="Google" id="ProtNLM"/>
    </source>
</evidence>